<organism evidence="2 3">
    <name type="scientific">Brasilonema octagenarum UFV-OR1</name>
    <dbReference type="NCBI Taxonomy" id="417115"/>
    <lineage>
        <taxon>Bacteria</taxon>
        <taxon>Bacillati</taxon>
        <taxon>Cyanobacteriota</taxon>
        <taxon>Cyanophyceae</taxon>
        <taxon>Nostocales</taxon>
        <taxon>Scytonemataceae</taxon>
        <taxon>Brasilonema</taxon>
        <taxon>Octagenarum group</taxon>
    </lineage>
</organism>
<dbReference type="Proteomes" id="UP000762253">
    <property type="component" value="Unassembled WGS sequence"/>
</dbReference>
<dbReference type="Pfam" id="PF00583">
    <property type="entry name" value="Acetyltransf_1"/>
    <property type="match status" value="1"/>
</dbReference>
<dbReference type="PANTHER" id="PTHR20905:SF1">
    <property type="entry name" value="AT07410P-RELATED"/>
    <property type="match status" value="1"/>
</dbReference>
<dbReference type="EMBL" id="QMEC01000117">
    <property type="protein sequence ID" value="NMF65760.1"/>
    <property type="molecule type" value="Genomic_DNA"/>
</dbReference>
<evidence type="ECO:0000313" key="2">
    <source>
        <dbReference type="EMBL" id="NMF65760.1"/>
    </source>
</evidence>
<name>A0ABX1MFA1_9CYAN</name>
<dbReference type="PROSITE" id="PS51186">
    <property type="entry name" value="GNAT"/>
    <property type="match status" value="1"/>
</dbReference>
<proteinExistence type="predicted"/>
<evidence type="ECO:0000313" key="3">
    <source>
        <dbReference type="Proteomes" id="UP000762253"/>
    </source>
</evidence>
<keyword evidence="3" id="KW-1185">Reference proteome</keyword>
<comment type="caution">
    <text evidence="2">The sequence shown here is derived from an EMBL/GenBank/DDBJ whole genome shotgun (WGS) entry which is preliminary data.</text>
</comment>
<dbReference type="InterPro" id="IPR000182">
    <property type="entry name" value="GNAT_dom"/>
</dbReference>
<dbReference type="PANTHER" id="PTHR20905">
    <property type="entry name" value="N-ACETYLTRANSFERASE-RELATED"/>
    <property type="match status" value="1"/>
</dbReference>
<evidence type="ECO:0000259" key="1">
    <source>
        <dbReference type="PROSITE" id="PS51186"/>
    </source>
</evidence>
<dbReference type="CDD" id="cd04301">
    <property type="entry name" value="NAT_SF"/>
    <property type="match status" value="1"/>
</dbReference>
<accession>A0ABX1MFA1</accession>
<gene>
    <name evidence="2" type="ORF">DP115_24620</name>
</gene>
<reference evidence="2 3" key="1">
    <citation type="submission" date="2018-06" db="EMBL/GenBank/DDBJ databases">
        <title>Comparative genomics of Brasilonema spp. strains.</title>
        <authorList>
            <person name="Alvarenga D.O."/>
            <person name="Fiore M.F."/>
            <person name="Varani A.M."/>
        </authorList>
    </citation>
    <scope>NUCLEOTIDE SEQUENCE [LARGE SCALE GENOMIC DNA]</scope>
    <source>
        <strain evidence="2 3">UFV-OR1</strain>
    </source>
</reference>
<dbReference type="InterPro" id="IPR016181">
    <property type="entry name" value="Acyl_CoA_acyltransferase"/>
</dbReference>
<dbReference type="SUPFAM" id="SSF55729">
    <property type="entry name" value="Acyl-CoA N-acyltransferases (Nat)"/>
    <property type="match status" value="1"/>
</dbReference>
<feature type="domain" description="N-acetyltransferase" evidence="1">
    <location>
        <begin position="67"/>
        <end position="220"/>
    </location>
</feature>
<dbReference type="RefSeq" id="WP_169267325.1">
    <property type="nucleotide sequence ID" value="NZ_QMEC01000117.1"/>
</dbReference>
<dbReference type="Gene3D" id="3.40.630.30">
    <property type="match status" value="1"/>
</dbReference>
<protein>
    <recommendedName>
        <fullName evidence="1">N-acetyltransferase domain-containing protein</fullName>
    </recommendedName>
</protein>
<sequence>MNTIKCLRKTERLQYDIFEMESLDATATMVAQSFIHSDPMAIVQKFSIREFAHFVRQLCVGVAEQGLTIVAKNHQNNEVVGVVIAGDFVTDSSLKIEKFGEDKFQPIMELFEQLQTQYMLGKQIDKNEYLHLHMLAVAPEYRGEKIAQSLVKICVENAANAGYRIAFAEAANSISQHVFKNCGFVAHHEILYKQYTYDNVPIFGSIEGHSGTILMDKALD</sequence>